<evidence type="ECO:0000256" key="1">
    <source>
        <dbReference type="SAM" id="MobiDB-lite"/>
    </source>
</evidence>
<name>A0AAE0JS86_9PEZI</name>
<gene>
    <name evidence="3" type="ORF">B0T24DRAFT_692904</name>
</gene>
<dbReference type="EMBL" id="JAULSN010000014">
    <property type="protein sequence ID" value="KAK3360871.1"/>
    <property type="molecule type" value="Genomic_DNA"/>
</dbReference>
<reference evidence="3" key="2">
    <citation type="submission" date="2023-06" db="EMBL/GenBank/DDBJ databases">
        <authorList>
            <consortium name="Lawrence Berkeley National Laboratory"/>
            <person name="Haridas S."/>
            <person name="Hensen N."/>
            <person name="Bonometti L."/>
            <person name="Westerberg I."/>
            <person name="Brannstrom I.O."/>
            <person name="Guillou S."/>
            <person name="Cros-Aarteil S."/>
            <person name="Calhoun S."/>
            <person name="Kuo A."/>
            <person name="Mondo S."/>
            <person name="Pangilinan J."/>
            <person name="Riley R."/>
            <person name="Labutti K."/>
            <person name="Andreopoulos B."/>
            <person name="Lipzen A."/>
            <person name="Chen C."/>
            <person name="Yanf M."/>
            <person name="Daum C."/>
            <person name="Ng V."/>
            <person name="Clum A."/>
            <person name="Steindorff A."/>
            <person name="Ohm R."/>
            <person name="Martin F."/>
            <person name="Silar P."/>
            <person name="Natvig D."/>
            <person name="Lalanne C."/>
            <person name="Gautier V."/>
            <person name="Ament-Velasquez S.L."/>
            <person name="Kruys A."/>
            <person name="Hutchinson M.I."/>
            <person name="Powell A.J."/>
            <person name="Barry K."/>
            <person name="Miller A.N."/>
            <person name="Grigoriev I.V."/>
            <person name="Debuchy R."/>
            <person name="Gladieux P."/>
            <person name="Thoren M.H."/>
            <person name="Johannesson H."/>
        </authorList>
    </citation>
    <scope>NUCLEOTIDE SEQUENCE</scope>
    <source>
        <strain evidence="3">CBS 958.72</strain>
    </source>
</reference>
<proteinExistence type="predicted"/>
<feature type="domain" description="Myb/SANT-like" evidence="2">
    <location>
        <begin position="86"/>
        <end position="178"/>
    </location>
</feature>
<evidence type="ECO:0000259" key="2">
    <source>
        <dbReference type="Pfam" id="PF12776"/>
    </source>
</evidence>
<sequence>MSQSTAEMKAQMAISNLINDPEPGPHTLPLPGMRQDGLPSAWPSWPAPAAGGHRHALPPAAGGWALPGKVVSGAPGQPARRPHWTWPDTVKLVMLQSMADCLDLGFRPHVQFQPRAYYITIAAIASRAGLEISFKEVRSLMQTQRKRYRLWQELGAKPETVWDDDLQQWTLTPAEWRELIAENSDMGQFRGRALQWPHLLEKLWGGTYRPLLPIQRHRPARHPRPRQRRKSSSSSSSSSSGSSARGRRTTR</sequence>
<dbReference type="Proteomes" id="UP001287356">
    <property type="component" value="Unassembled WGS sequence"/>
</dbReference>
<dbReference type="Pfam" id="PF12776">
    <property type="entry name" value="Myb_DNA-bind_3"/>
    <property type="match status" value="1"/>
</dbReference>
<organism evidence="3 4">
    <name type="scientific">Lasiosphaeria ovina</name>
    <dbReference type="NCBI Taxonomy" id="92902"/>
    <lineage>
        <taxon>Eukaryota</taxon>
        <taxon>Fungi</taxon>
        <taxon>Dikarya</taxon>
        <taxon>Ascomycota</taxon>
        <taxon>Pezizomycotina</taxon>
        <taxon>Sordariomycetes</taxon>
        <taxon>Sordariomycetidae</taxon>
        <taxon>Sordariales</taxon>
        <taxon>Lasiosphaeriaceae</taxon>
        <taxon>Lasiosphaeria</taxon>
    </lineage>
</organism>
<accession>A0AAE0JS86</accession>
<evidence type="ECO:0000313" key="3">
    <source>
        <dbReference type="EMBL" id="KAK3360871.1"/>
    </source>
</evidence>
<evidence type="ECO:0000313" key="4">
    <source>
        <dbReference type="Proteomes" id="UP001287356"/>
    </source>
</evidence>
<comment type="caution">
    <text evidence="3">The sequence shown here is derived from an EMBL/GenBank/DDBJ whole genome shotgun (WGS) entry which is preliminary data.</text>
</comment>
<feature type="region of interest" description="Disordered" evidence="1">
    <location>
        <begin position="214"/>
        <end position="251"/>
    </location>
</feature>
<feature type="compositionally biased region" description="Basic residues" evidence="1">
    <location>
        <begin position="215"/>
        <end position="231"/>
    </location>
</feature>
<reference evidence="3" key="1">
    <citation type="journal article" date="2023" name="Mol. Phylogenet. Evol.">
        <title>Genome-scale phylogeny and comparative genomics of the fungal order Sordariales.</title>
        <authorList>
            <person name="Hensen N."/>
            <person name="Bonometti L."/>
            <person name="Westerberg I."/>
            <person name="Brannstrom I.O."/>
            <person name="Guillou S."/>
            <person name="Cros-Aarteil S."/>
            <person name="Calhoun S."/>
            <person name="Haridas S."/>
            <person name="Kuo A."/>
            <person name="Mondo S."/>
            <person name="Pangilinan J."/>
            <person name="Riley R."/>
            <person name="LaButti K."/>
            <person name="Andreopoulos B."/>
            <person name="Lipzen A."/>
            <person name="Chen C."/>
            <person name="Yan M."/>
            <person name="Daum C."/>
            <person name="Ng V."/>
            <person name="Clum A."/>
            <person name="Steindorff A."/>
            <person name="Ohm R.A."/>
            <person name="Martin F."/>
            <person name="Silar P."/>
            <person name="Natvig D.O."/>
            <person name="Lalanne C."/>
            <person name="Gautier V."/>
            <person name="Ament-Velasquez S.L."/>
            <person name="Kruys A."/>
            <person name="Hutchinson M.I."/>
            <person name="Powell A.J."/>
            <person name="Barry K."/>
            <person name="Miller A.N."/>
            <person name="Grigoriev I.V."/>
            <person name="Debuchy R."/>
            <person name="Gladieux P."/>
            <person name="Hiltunen Thoren M."/>
            <person name="Johannesson H."/>
        </authorList>
    </citation>
    <scope>NUCLEOTIDE SEQUENCE</scope>
    <source>
        <strain evidence="3">CBS 958.72</strain>
    </source>
</reference>
<dbReference type="AlphaFoldDB" id="A0AAE0JS86"/>
<keyword evidence="4" id="KW-1185">Reference proteome</keyword>
<dbReference type="InterPro" id="IPR024752">
    <property type="entry name" value="Myb/SANT-like_dom"/>
</dbReference>
<feature type="compositionally biased region" description="Low complexity" evidence="1">
    <location>
        <begin position="232"/>
        <end position="244"/>
    </location>
</feature>
<protein>
    <recommendedName>
        <fullName evidence="2">Myb/SANT-like domain-containing protein</fullName>
    </recommendedName>
</protein>